<sequence>MSKWFPDVGSPAGVKSALNGGFYACLAFAGMNLLGLALLLFAGRMPSSGKVVSEVASAGIGIFIEMSFILFAAWRFRKAKGLIAGSAVGLLFAFEIFAKVVSGTARGGWFVVYVAVLIGLINGLRGAWATRSIVDDAEVVETFS</sequence>
<name>A0ABU8RUZ3_9SPHN</name>
<organism evidence="2 3">
    <name type="scientific">Novosphingobium anseongense</name>
    <dbReference type="NCBI Taxonomy" id="3133436"/>
    <lineage>
        <taxon>Bacteria</taxon>
        <taxon>Pseudomonadati</taxon>
        <taxon>Pseudomonadota</taxon>
        <taxon>Alphaproteobacteria</taxon>
        <taxon>Sphingomonadales</taxon>
        <taxon>Sphingomonadaceae</taxon>
        <taxon>Novosphingobium</taxon>
    </lineage>
</organism>
<evidence type="ECO:0000313" key="3">
    <source>
        <dbReference type="Proteomes" id="UP001361239"/>
    </source>
</evidence>
<evidence type="ECO:0000313" key="2">
    <source>
        <dbReference type="EMBL" id="MEJ5976582.1"/>
    </source>
</evidence>
<keyword evidence="1" id="KW-0472">Membrane</keyword>
<evidence type="ECO:0000256" key="1">
    <source>
        <dbReference type="SAM" id="Phobius"/>
    </source>
</evidence>
<keyword evidence="1" id="KW-0812">Transmembrane</keyword>
<dbReference type="Proteomes" id="UP001361239">
    <property type="component" value="Unassembled WGS sequence"/>
</dbReference>
<feature type="transmembrane region" description="Helical" evidence="1">
    <location>
        <begin position="81"/>
        <end position="101"/>
    </location>
</feature>
<dbReference type="RefSeq" id="WP_339586489.1">
    <property type="nucleotide sequence ID" value="NZ_JBBHJZ010000001.1"/>
</dbReference>
<protein>
    <submittedName>
        <fullName evidence="2">Uncharacterized protein</fullName>
    </submittedName>
</protein>
<feature type="transmembrane region" description="Helical" evidence="1">
    <location>
        <begin position="21"/>
        <end position="43"/>
    </location>
</feature>
<gene>
    <name evidence="2" type="ORF">WG901_08050</name>
</gene>
<feature type="transmembrane region" description="Helical" evidence="1">
    <location>
        <begin position="107"/>
        <end position="124"/>
    </location>
</feature>
<accession>A0ABU8RUZ3</accession>
<keyword evidence="1" id="KW-1133">Transmembrane helix</keyword>
<feature type="transmembrane region" description="Helical" evidence="1">
    <location>
        <begin position="55"/>
        <end position="74"/>
    </location>
</feature>
<proteinExistence type="predicted"/>
<comment type="caution">
    <text evidence="2">The sequence shown here is derived from an EMBL/GenBank/DDBJ whole genome shotgun (WGS) entry which is preliminary data.</text>
</comment>
<keyword evidence="3" id="KW-1185">Reference proteome</keyword>
<reference evidence="2 3" key="1">
    <citation type="submission" date="2024-03" db="EMBL/GenBank/DDBJ databases">
        <authorList>
            <person name="Jo J.-H."/>
        </authorList>
    </citation>
    <scope>NUCLEOTIDE SEQUENCE [LARGE SCALE GENOMIC DNA]</scope>
    <source>
        <strain evidence="2 3">PS1R-30</strain>
    </source>
</reference>
<dbReference type="EMBL" id="JBBHJZ010000001">
    <property type="protein sequence ID" value="MEJ5976582.1"/>
    <property type="molecule type" value="Genomic_DNA"/>
</dbReference>